<dbReference type="Proteomes" id="UP001596174">
    <property type="component" value="Unassembled WGS sequence"/>
</dbReference>
<dbReference type="SUPFAM" id="SSF51735">
    <property type="entry name" value="NAD(P)-binding Rossmann-fold domains"/>
    <property type="match status" value="1"/>
</dbReference>
<dbReference type="InterPro" id="IPR052178">
    <property type="entry name" value="Sec_Metab_Biosynth_SDR"/>
</dbReference>
<evidence type="ECO:0000313" key="5">
    <source>
        <dbReference type="EMBL" id="MFC5906374.1"/>
    </source>
</evidence>
<dbReference type="RefSeq" id="WP_380579708.1">
    <property type="nucleotide sequence ID" value="NZ_JBHSQJ010000010.1"/>
</dbReference>
<dbReference type="PRINTS" id="PR00080">
    <property type="entry name" value="SDRFAMILY"/>
</dbReference>
<evidence type="ECO:0000256" key="2">
    <source>
        <dbReference type="ARBA" id="ARBA00022857"/>
    </source>
</evidence>
<sequence length="248" mass="25037">MARIVLVTGGSSGIGHAVARHFAREGSQVVITGRTEARLAAAAKELGPDVRRVVCDAADPAAVARLVAELPAVDVLVNAAGGLGRPAAGAESDAGPGAELERVAAQWRADLDANLFTAVLTTSAYRERLVPGSTVISIGSIGAERRGGSYGAAKAALAAWNAALSADLGPRGVTCNVISAGYIAGTQFFAGVGGVSPERHAALIAETHDKRAGSVEDIAATAFFLASPGARHITGQTIHVNGGAWTTR</sequence>
<dbReference type="EC" id="1.1.1.-" evidence="5"/>
<dbReference type="InterPro" id="IPR002347">
    <property type="entry name" value="SDR_fam"/>
</dbReference>
<name>A0ABW1FV63_9ACTN</name>
<dbReference type="InterPro" id="IPR057326">
    <property type="entry name" value="KR_dom"/>
</dbReference>
<evidence type="ECO:0000259" key="4">
    <source>
        <dbReference type="SMART" id="SM00822"/>
    </source>
</evidence>
<dbReference type="InterPro" id="IPR020904">
    <property type="entry name" value="Sc_DH/Rdtase_CS"/>
</dbReference>
<accession>A0ABW1FV63</accession>
<dbReference type="Pfam" id="PF13561">
    <property type="entry name" value="adh_short_C2"/>
    <property type="match status" value="1"/>
</dbReference>
<dbReference type="PRINTS" id="PR00081">
    <property type="entry name" value="GDHRDH"/>
</dbReference>
<evidence type="ECO:0000256" key="1">
    <source>
        <dbReference type="ARBA" id="ARBA00006484"/>
    </source>
</evidence>
<dbReference type="PANTHER" id="PTHR43618:SF8">
    <property type="entry name" value="7ALPHA-HYDROXYSTEROID DEHYDROGENASE"/>
    <property type="match status" value="1"/>
</dbReference>
<comment type="similarity">
    <text evidence="1">Belongs to the short-chain dehydrogenases/reductases (SDR) family.</text>
</comment>
<evidence type="ECO:0000313" key="6">
    <source>
        <dbReference type="Proteomes" id="UP001596174"/>
    </source>
</evidence>
<protein>
    <submittedName>
        <fullName evidence="5">SDR family NAD(P)-dependent oxidoreductase</fullName>
        <ecNumber evidence="5">1.1.1.-</ecNumber>
    </submittedName>
</protein>
<gene>
    <name evidence="5" type="ORF">ACFP3V_03955</name>
</gene>
<dbReference type="InterPro" id="IPR036291">
    <property type="entry name" value="NAD(P)-bd_dom_sf"/>
</dbReference>
<dbReference type="SMART" id="SM00822">
    <property type="entry name" value="PKS_KR"/>
    <property type="match status" value="1"/>
</dbReference>
<reference evidence="6" key="1">
    <citation type="journal article" date="2019" name="Int. J. Syst. Evol. Microbiol.">
        <title>The Global Catalogue of Microorganisms (GCM) 10K type strain sequencing project: providing services to taxonomists for standard genome sequencing and annotation.</title>
        <authorList>
            <consortium name="The Broad Institute Genomics Platform"/>
            <consortium name="The Broad Institute Genome Sequencing Center for Infectious Disease"/>
            <person name="Wu L."/>
            <person name="Ma J."/>
        </authorList>
    </citation>
    <scope>NUCLEOTIDE SEQUENCE [LARGE SCALE GENOMIC DNA]</scope>
    <source>
        <strain evidence="6">JCM 4816</strain>
    </source>
</reference>
<dbReference type="Gene3D" id="3.40.50.720">
    <property type="entry name" value="NAD(P)-binding Rossmann-like Domain"/>
    <property type="match status" value="1"/>
</dbReference>
<keyword evidence="6" id="KW-1185">Reference proteome</keyword>
<evidence type="ECO:0000256" key="3">
    <source>
        <dbReference type="ARBA" id="ARBA00023002"/>
    </source>
</evidence>
<dbReference type="CDD" id="cd05233">
    <property type="entry name" value="SDR_c"/>
    <property type="match status" value="1"/>
</dbReference>
<proteinExistence type="inferred from homology"/>
<keyword evidence="2" id="KW-0521">NADP</keyword>
<feature type="domain" description="Ketoreductase" evidence="4">
    <location>
        <begin position="3"/>
        <end position="186"/>
    </location>
</feature>
<dbReference type="PROSITE" id="PS00061">
    <property type="entry name" value="ADH_SHORT"/>
    <property type="match status" value="1"/>
</dbReference>
<organism evidence="5 6">
    <name type="scientific">Streptacidiphilus monticola</name>
    <dbReference type="NCBI Taxonomy" id="2161674"/>
    <lineage>
        <taxon>Bacteria</taxon>
        <taxon>Bacillati</taxon>
        <taxon>Actinomycetota</taxon>
        <taxon>Actinomycetes</taxon>
        <taxon>Kitasatosporales</taxon>
        <taxon>Streptomycetaceae</taxon>
        <taxon>Streptacidiphilus</taxon>
    </lineage>
</organism>
<dbReference type="GO" id="GO:0016491">
    <property type="term" value="F:oxidoreductase activity"/>
    <property type="evidence" value="ECO:0007669"/>
    <property type="project" value="UniProtKB-KW"/>
</dbReference>
<dbReference type="PANTHER" id="PTHR43618">
    <property type="entry name" value="7-ALPHA-HYDROXYSTEROID DEHYDROGENASE"/>
    <property type="match status" value="1"/>
</dbReference>
<dbReference type="EMBL" id="JBHSQJ010000010">
    <property type="protein sequence ID" value="MFC5906374.1"/>
    <property type="molecule type" value="Genomic_DNA"/>
</dbReference>
<comment type="caution">
    <text evidence="5">The sequence shown here is derived from an EMBL/GenBank/DDBJ whole genome shotgun (WGS) entry which is preliminary data.</text>
</comment>
<keyword evidence="3 5" id="KW-0560">Oxidoreductase</keyword>